<dbReference type="RefSeq" id="WP_188173857.1">
    <property type="nucleotide sequence ID" value="NZ_JACVVD010000002.1"/>
</dbReference>
<evidence type="ECO:0000256" key="2">
    <source>
        <dbReference type="ARBA" id="ARBA00022801"/>
    </source>
</evidence>
<dbReference type="Pfam" id="PF00857">
    <property type="entry name" value="Isochorismatase"/>
    <property type="match status" value="1"/>
</dbReference>
<name>A0A926QJ35_9BACL</name>
<dbReference type="PANTHER" id="PTHR43540:SF6">
    <property type="entry name" value="ISOCHORISMATASE-LIKE DOMAIN-CONTAINING PROTEIN"/>
    <property type="match status" value="1"/>
</dbReference>
<evidence type="ECO:0000259" key="3">
    <source>
        <dbReference type="Pfam" id="PF00857"/>
    </source>
</evidence>
<dbReference type="AlphaFoldDB" id="A0A926QJ35"/>
<dbReference type="EMBL" id="JACVVD010000002">
    <property type="protein sequence ID" value="MBD0380094.1"/>
    <property type="molecule type" value="Genomic_DNA"/>
</dbReference>
<evidence type="ECO:0000313" key="5">
    <source>
        <dbReference type="Proteomes" id="UP000650466"/>
    </source>
</evidence>
<dbReference type="PANTHER" id="PTHR43540">
    <property type="entry name" value="PEROXYUREIDOACRYLATE/UREIDOACRYLATE AMIDOHYDROLASE-RELATED"/>
    <property type="match status" value="1"/>
</dbReference>
<evidence type="ECO:0000256" key="1">
    <source>
        <dbReference type="ARBA" id="ARBA00006336"/>
    </source>
</evidence>
<dbReference type="Proteomes" id="UP000650466">
    <property type="component" value="Unassembled WGS sequence"/>
</dbReference>
<sequence length="162" mass="18209">MKIALLVVDMQKHFLQNLEHNKVAGACEYINYVAKILRAKGHPIIHIQDVEEAGAVSAELLDFIPEINREQEELIVTKIYSNAFWKTELEQILADRQIGFVVVAGNSAEYCVLSTYNGAIERGFKAAILQRGIVSANDDVIASTYRDRHVISYPVIEFMVNS</sequence>
<comment type="similarity">
    <text evidence="1">Belongs to the isochorismatase family.</text>
</comment>
<keyword evidence="5" id="KW-1185">Reference proteome</keyword>
<gene>
    <name evidence="4" type="ORF">ICC18_08225</name>
</gene>
<dbReference type="CDD" id="cd00431">
    <property type="entry name" value="cysteine_hydrolases"/>
    <property type="match status" value="1"/>
</dbReference>
<feature type="domain" description="Isochorismatase-like" evidence="3">
    <location>
        <begin position="4"/>
        <end position="139"/>
    </location>
</feature>
<dbReference type="InterPro" id="IPR000868">
    <property type="entry name" value="Isochorismatase-like_dom"/>
</dbReference>
<keyword evidence="2 4" id="KW-0378">Hydrolase</keyword>
<dbReference type="InterPro" id="IPR036380">
    <property type="entry name" value="Isochorismatase-like_sf"/>
</dbReference>
<dbReference type="Gene3D" id="3.40.50.850">
    <property type="entry name" value="Isochorismatase-like"/>
    <property type="match status" value="1"/>
</dbReference>
<accession>A0A926QJ35</accession>
<dbReference type="SUPFAM" id="SSF52499">
    <property type="entry name" value="Isochorismatase-like hydrolases"/>
    <property type="match status" value="1"/>
</dbReference>
<organism evidence="4 5">
    <name type="scientific">Paenibacillus sedimenti</name>
    <dbReference type="NCBI Taxonomy" id="2770274"/>
    <lineage>
        <taxon>Bacteria</taxon>
        <taxon>Bacillati</taxon>
        <taxon>Bacillota</taxon>
        <taxon>Bacilli</taxon>
        <taxon>Bacillales</taxon>
        <taxon>Paenibacillaceae</taxon>
        <taxon>Paenibacillus</taxon>
    </lineage>
</organism>
<comment type="caution">
    <text evidence="4">The sequence shown here is derived from an EMBL/GenBank/DDBJ whole genome shotgun (WGS) entry which is preliminary data.</text>
</comment>
<evidence type="ECO:0000313" key="4">
    <source>
        <dbReference type="EMBL" id="MBD0380094.1"/>
    </source>
</evidence>
<reference evidence="4" key="1">
    <citation type="submission" date="2020-09" db="EMBL/GenBank/DDBJ databases">
        <title>Draft Genome Sequence of Paenibacillus sp. WST5.</title>
        <authorList>
            <person name="Bao Z."/>
        </authorList>
    </citation>
    <scope>NUCLEOTIDE SEQUENCE</scope>
    <source>
        <strain evidence="4">WST5</strain>
    </source>
</reference>
<proteinExistence type="inferred from homology"/>
<dbReference type="GO" id="GO:0016787">
    <property type="term" value="F:hydrolase activity"/>
    <property type="evidence" value="ECO:0007669"/>
    <property type="project" value="UniProtKB-KW"/>
</dbReference>
<protein>
    <submittedName>
        <fullName evidence="4">Cysteine hydrolase</fullName>
    </submittedName>
</protein>
<dbReference type="InterPro" id="IPR050272">
    <property type="entry name" value="Isochorismatase-like_hydrls"/>
</dbReference>